<dbReference type="RefSeq" id="WP_184514625.1">
    <property type="nucleotide sequence ID" value="NZ_JACIJD010000003.1"/>
</dbReference>
<protein>
    <recommendedName>
        <fullName evidence="4">Histidine kinase-, DNA gyrase B-, and HSP90-like ATPase</fullName>
    </recommendedName>
</protein>
<name>A0A840YGK5_9PROT</name>
<reference evidence="2 3" key="1">
    <citation type="submission" date="2020-08" db="EMBL/GenBank/DDBJ databases">
        <title>Genomic Encyclopedia of Type Strains, Phase IV (KMG-IV): sequencing the most valuable type-strain genomes for metagenomic binning, comparative biology and taxonomic classification.</title>
        <authorList>
            <person name="Goeker M."/>
        </authorList>
    </citation>
    <scope>NUCLEOTIDE SEQUENCE [LARGE SCALE GENOMIC DNA]</scope>
    <source>
        <strain evidence="2 3">DSM 25622</strain>
    </source>
</reference>
<accession>A0A840YGK5</accession>
<proteinExistence type="predicted"/>
<feature type="region of interest" description="Disordered" evidence="1">
    <location>
        <begin position="423"/>
        <end position="452"/>
    </location>
</feature>
<dbReference type="AlphaFoldDB" id="A0A840YGK5"/>
<organism evidence="2 3">
    <name type="scientific">Muricoccus pecuniae</name>
    <dbReference type="NCBI Taxonomy" id="693023"/>
    <lineage>
        <taxon>Bacteria</taxon>
        <taxon>Pseudomonadati</taxon>
        <taxon>Pseudomonadota</taxon>
        <taxon>Alphaproteobacteria</taxon>
        <taxon>Acetobacterales</taxon>
        <taxon>Roseomonadaceae</taxon>
        <taxon>Muricoccus</taxon>
    </lineage>
</organism>
<dbReference type="SUPFAM" id="SSF55874">
    <property type="entry name" value="ATPase domain of HSP90 chaperone/DNA topoisomerase II/histidine kinase"/>
    <property type="match status" value="1"/>
</dbReference>
<evidence type="ECO:0000256" key="1">
    <source>
        <dbReference type="SAM" id="MobiDB-lite"/>
    </source>
</evidence>
<dbReference type="EMBL" id="JACIJD010000003">
    <property type="protein sequence ID" value="MBB5693053.1"/>
    <property type="molecule type" value="Genomic_DNA"/>
</dbReference>
<keyword evidence="3" id="KW-1185">Reference proteome</keyword>
<dbReference type="Gene3D" id="3.30.565.10">
    <property type="entry name" value="Histidine kinase-like ATPase, C-terminal domain"/>
    <property type="match status" value="1"/>
</dbReference>
<dbReference type="InterPro" id="IPR036890">
    <property type="entry name" value="HATPase_C_sf"/>
</dbReference>
<evidence type="ECO:0000313" key="3">
    <source>
        <dbReference type="Proteomes" id="UP000580654"/>
    </source>
</evidence>
<gene>
    <name evidence="2" type="ORF">FHS87_001072</name>
</gene>
<evidence type="ECO:0000313" key="2">
    <source>
        <dbReference type="EMBL" id="MBB5693053.1"/>
    </source>
</evidence>
<evidence type="ECO:0008006" key="4">
    <source>
        <dbReference type="Google" id="ProtNLM"/>
    </source>
</evidence>
<dbReference type="Proteomes" id="UP000580654">
    <property type="component" value="Unassembled WGS sequence"/>
</dbReference>
<comment type="caution">
    <text evidence="2">The sequence shown here is derived from an EMBL/GenBank/DDBJ whole genome shotgun (WGS) entry which is preliminary data.</text>
</comment>
<sequence length="604" mass="66878">MLDDREHNMDTTFAKLGVGDQDFLVASMIERCPKVMMLRELLMNAIEAASRAEPGARRVEVSGVRVDGVRKLCIWNTGPGMDAEQLFRMCDIASSIGKAQGLDRNFGMGAKVASLPSNQLGVRYRSCRAGRVHQVLLGKRAGVYGRLAQIDASTGQPAVVVEVTTEAQADGRSIETDWTEVVLFGNRHDQDTVADPYDRNPSMLRNWLATAIYSKFYHLNESVEVLLSADVTPMGKPRRLVSLESRIAERFARHDTVLLPEGLSIHYLYDPAHPTLERHNASFEDGLVPDASIGAVLHGGELYELRREKHWTLEAPSFGVSFGARHISVLVELSSDFPVRPDGYRQFLRYQGGAQEQVRLNDFAGLVRANRPEWLRELIESMSPDLDLSRDISDHLRSLLAAIGVKRMRPKLRRIPVPALSSPVQLPRASAQPRTSEQRESPAGKENTPEQVGEMVPDVEFVPELLLVRQPNEIADRNLTHRAARYYPEAHQLFVNMSYPSVGRLAAMLQTTAPAHASGALASSVATSLAEQDHLLRIGRALVMGLGKRDLAEGWNEADKRMAVSSEVLTIAADDVFANRAELTRRFQAEVTKASTELAAESII</sequence>